<dbReference type="OMA" id="GFPRIRF"/>
<evidence type="ECO:0000259" key="1">
    <source>
        <dbReference type="Pfam" id="PF13843"/>
    </source>
</evidence>
<dbReference type="InterPro" id="IPR029526">
    <property type="entry name" value="PGBD"/>
</dbReference>
<proteinExistence type="predicted"/>
<evidence type="ECO:0000313" key="4">
    <source>
        <dbReference type="Proteomes" id="UP000054653"/>
    </source>
</evidence>
<protein>
    <submittedName>
        <fullName evidence="3">PiggyBac transposable element-derived protein 3</fullName>
    </submittedName>
</protein>
<dbReference type="Pfam" id="PF13843">
    <property type="entry name" value="DDE_Tnp_1_7"/>
    <property type="match status" value="2"/>
</dbReference>
<feature type="domain" description="PiggyBac transposable element-derived protein" evidence="1">
    <location>
        <begin position="4"/>
        <end position="67"/>
    </location>
</feature>
<dbReference type="STRING" id="45882.A0A0V1C5K1"/>
<gene>
    <name evidence="3" type="primary">PGBD3</name>
    <name evidence="2" type="ORF">T03_13172</name>
    <name evidence="3" type="ORF">T03_8158</name>
</gene>
<feature type="non-terminal residue" evidence="3">
    <location>
        <position position="1"/>
    </location>
</feature>
<dbReference type="AlphaFoldDB" id="A0A0V1C5K1"/>
<organism evidence="3 4">
    <name type="scientific">Trichinella britovi</name>
    <name type="common">Parasitic roundworm</name>
    <dbReference type="NCBI Taxonomy" id="45882"/>
    <lineage>
        <taxon>Eukaryota</taxon>
        <taxon>Metazoa</taxon>
        <taxon>Ecdysozoa</taxon>
        <taxon>Nematoda</taxon>
        <taxon>Enoplea</taxon>
        <taxon>Dorylaimia</taxon>
        <taxon>Trichinellida</taxon>
        <taxon>Trichinellidae</taxon>
        <taxon>Trichinella</taxon>
    </lineage>
</organism>
<sequence length="176" mass="20498">LREPVEYFRQFFHLTLLNHIVEQSDVYAAQCNSNFQITETELEIFLGTLLKMGLSPMPRYSMYWSTEVRCDANADAGSGNEAVLDRESPRYDRLFKIRPLIESIRQSCLQYQSIDEEIIPYKGRNKLKQYIPKKPKKWGFKVNARTGVSGLLYDFCFYEGKMPRVKKPSGCLSFDV</sequence>
<dbReference type="Proteomes" id="UP000054653">
    <property type="component" value="Unassembled WGS sequence"/>
</dbReference>
<feature type="non-terminal residue" evidence="3">
    <location>
        <position position="176"/>
    </location>
</feature>
<feature type="domain" description="PiggyBac transposable element-derived protein" evidence="1">
    <location>
        <begin position="88"/>
        <end position="166"/>
    </location>
</feature>
<accession>A0A0V1C5K1</accession>
<reference evidence="3 4" key="1">
    <citation type="submission" date="2015-01" db="EMBL/GenBank/DDBJ databases">
        <title>Evolution of Trichinella species and genotypes.</title>
        <authorList>
            <person name="Korhonen P.K."/>
            <person name="Edoardo P."/>
            <person name="Giuseppe L.R."/>
            <person name="Gasser R.B."/>
        </authorList>
    </citation>
    <scope>NUCLEOTIDE SEQUENCE [LARGE SCALE GENOMIC DNA]</scope>
    <source>
        <strain evidence="3">ISS120</strain>
    </source>
</reference>
<dbReference type="EMBL" id="JYDI01001228">
    <property type="protein sequence ID" value="KRY36340.1"/>
    <property type="molecule type" value="Genomic_DNA"/>
</dbReference>
<dbReference type="PANTHER" id="PTHR47272:SF1">
    <property type="entry name" value="PIGGYBAC TRANSPOSABLE ELEMENT-DERIVED PROTEIN 3-LIKE"/>
    <property type="match status" value="1"/>
</dbReference>
<dbReference type="EMBL" id="JYDI01000611">
    <property type="protein sequence ID" value="KRY44376.1"/>
    <property type="molecule type" value="Genomic_DNA"/>
</dbReference>
<evidence type="ECO:0000313" key="2">
    <source>
        <dbReference type="EMBL" id="KRY36340.1"/>
    </source>
</evidence>
<keyword evidence="4" id="KW-1185">Reference proteome</keyword>
<dbReference type="PANTHER" id="PTHR47272">
    <property type="entry name" value="DDE_TNP_1_7 DOMAIN-CONTAINING PROTEIN"/>
    <property type="match status" value="1"/>
</dbReference>
<name>A0A0V1C5K1_TRIBR</name>
<comment type="caution">
    <text evidence="3">The sequence shown here is derived from an EMBL/GenBank/DDBJ whole genome shotgun (WGS) entry which is preliminary data.</text>
</comment>
<evidence type="ECO:0000313" key="3">
    <source>
        <dbReference type="EMBL" id="KRY44376.1"/>
    </source>
</evidence>